<proteinExistence type="predicted"/>
<name>A0A5C1AEC4_9BACT</name>
<dbReference type="OrthoDB" id="583264at2"/>
<sequence length="131" mass="14772">MRCFEVWVNGQRLYTAGLPFPARLHGHFRGCQPAPDDVPSEGAGDHFFSFNGSDPNGDWLNWPMRKLQLGDEVTIRVVEVDAPDEPSSRRPRDDAEFERTNRRMYERLKQKFEPAGPADTPPSSDGGVEKG</sequence>
<evidence type="ECO:0000313" key="3">
    <source>
        <dbReference type="Proteomes" id="UP000324974"/>
    </source>
</evidence>
<feature type="region of interest" description="Disordered" evidence="1">
    <location>
        <begin position="79"/>
        <end position="131"/>
    </location>
</feature>
<protein>
    <submittedName>
        <fullName evidence="2">Uncharacterized protein</fullName>
    </submittedName>
</protein>
<feature type="compositionally biased region" description="Basic and acidic residues" evidence="1">
    <location>
        <begin position="86"/>
        <end position="112"/>
    </location>
</feature>
<dbReference type="KEGG" id="lrs:PX52LOC_04739"/>
<dbReference type="RefSeq" id="WP_149112307.1">
    <property type="nucleotide sequence ID" value="NZ_CP042425.1"/>
</dbReference>
<dbReference type="AlphaFoldDB" id="A0A5C1AEC4"/>
<accession>A0A5C1AEC4</accession>
<dbReference type="EMBL" id="CP042425">
    <property type="protein sequence ID" value="QEL17739.1"/>
    <property type="molecule type" value="Genomic_DNA"/>
</dbReference>
<organism evidence="2 3">
    <name type="scientific">Limnoglobus roseus</name>
    <dbReference type="NCBI Taxonomy" id="2598579"/>
    <lineage>
        <taxon>Bacteria</taxon>
        <taxon>Pseudomonadati</taxon>
        <taxon>Planctomycetota</taxon>
        <taxon>Planctomycetia</taxon>
        <taxon>Gemmatales</taxon>
        <taxon>Gemmataceae</taxon>
        <taxon>Limnoglobus</taxon>
    </lineage>
</organism>
<evidence type="ECO:0000313" key="2">
    <source>
        <dbReference type="EMBL" id="QEL17739.1"/>
    </source>
</evidence>
<keyword evidence="3" id="KW-1185">Reference proteome</keyword>
<dbReference type="Proteomes" id="UP000324974">
    <property type="component" value="Chromosome"/>
</dbReference>
<gene>
    <name evidence="2" type="ORF">PX52LOC_04739</name>
</gene>
<reference evidence="3" key="1">
    <citation type="submission" date="2019-08" db="EMBL/GenBank/DDBJ databases">
        <title>Limnoglobus roseus gen. nov., sp. nov., a novel freshwater planctomycete with a giant genome from the family Gemmataceae.</title>
        <authorList>
            <person name="Kulichevskaya I.S."/>
            <person name="Naumoff D.G."/>
            <person name="Miroshnikov K."/>
            <person name="Ivanova A."/>
            <person name="Philippov D.A."/>
            <person name="Hakobyan A."/>
            <person name="Rijpstra I.C."/>
            <person name="Sinninghe Damste J.S."/>
            <person name="Liesack W."/>
            <person name="Dedysh S.N."/>
        </authorList>
    </citation>
    <scope>NUCLEOTIDE SEQUENCE [LARGE SCALE GENOMIC DNA]</scope>
    <source>
        <strain evidence="3">PX52</strain>
    </source>
</reference>
<evidence type="ECO:0000256" key="1">
    <source>
        <dbReference type="SAM" id="MobiDB-lite"/>
    </source>
</evidence>